<protein>
    <submittedName>
        <fullName evidence="3">Glycosyltransferase</fullName>
    </submittedName>
</protein>
<sequence length="269" mass="31572">MFVSVIVTSYNYEKYIKDTIESVKNQTFDDWELIVIDDASEDMSVEIITKSAVSDRRVRTVVNDMNMGLEATLEKALKYASGKWIAVLESDDTWSPDYLAEKFKVILKNPDAAVIFNDVELVGNAGRMKFLAEENRRFLRSQKYPRNMFWDMNLQNRILTFSSVMIRKDLFDNVNWNTPSDRLLDWWLYIQMAYGNKFYYLDKKLTNWRIHSDSYINQKSSANCIMTNVLAMIEVFRKKPSFGLLLFILYTIPAFILVKLLKKIFLQSS</sequence>
<evidence type="ECO:0000313" key="4">
    <source>
        <dbReference type="Proteomes" id="UP000823632"/>
    </source>
</evidence>
<dbReference type="InterPro" id="IPR001173">
    <property type="entry name" value="Glyco_trans_2-like"/>
</dbReference>
<dbReference type="PANTHER" id="PTHR43685:SF2">
    <property type="entry name" value="GLYCOSYLTRANSFERASE 2-LIKE DOMAIN-CONTAINING PROTEIN"/>
    <property type="match status" value="1"/>
</dbReference>
<accession>A0A9D9DMV0</accession>
<keyword evidence="1" id="KW-0812">Transmembrane</keyword>
<keyword evidence="1" id="KW-1133">Transmembrane helix</keyword>
<reference evidence="3" key="2">
    <citation type="journal article" date="2021" name="PeerJ">
        <title>Extensive microbial diversity within the chicken gut microbiome revealed by metagenomics and culture.</title>
        <authorList>
            <person name="Gilroy R."/>
            <person name="Ravi A."/>
            <person name="Getino M."/>
            <person name="Pursley I."/>
            <person name="Horton D.L."/>
            <person name="Alikhan N.F."/>
            <person name="Baker D."/>
            <person name="Gharbi K."/>
            <person name="Hall N."/>
            <person name="Watson M."/>
            <person name="Adriaenssens E.M."/>
            <person name="Foster-Nyarko E."/>
            <person name="Jarju S."/>
            <person name="Secka A."/>
            <person name="Antonio M."/>
            <person name="Oren A."/>
            <person name="Chaudhuri R.R."/>
            <person name="La Ragione R."/>
            <person name="Hildebrand F."/>
            <person name="Pallen M.J."/>
        </authorList>
    </citation>
    <scope>NUCLEOTIDE SEQUENCE</scope>
    <source>
        <strain evidence="3">10192</strain>
    </source>
</reference>
<dbReference type="AlphaFoldDB" id="A0A9D9DMV0"/>
<gene>
    <name evidence="3" type="ORF">IAC76_04515</name>
</gene>
<feature type="domain" description="Glycosyltransferase 2-like" evidence="2">
    <location>
        <begin position="4"/>
        <end position="170"/>
    </location>
</feature>
<name>A0A9D9DMV0_9BACT</name>
<comment type="caution">
    <text evidence="3">The sequence shown here is derived from an EMBL/GenBank/DDBJ whole genome shotgun (WGS) entry which is preliminary data.</text>
</comment>
<dbReference type="InterPro" id="IPR029044">
    <property type="entry name" value="Nucleotide-diphossugar_trans"/>
</dbReference>
<feature type="transmembrane region" description="Helical" evidence="1">
    <location>
        <begin position="242"/>
        <end position="261"/>
    </location>
</feature>
<proteinExistence type="predicted"/>
<evidence type="ECO:0000256" key="1">
    <source>
        <dbReference type="SAM" id="Phobius"/>
    </source>
</evidence>
<evidence type="ECO:0000259" key="2">
    <source>
        <dbReference type="Pfam" id="PF00535"/>
    </source>
</evidence>
<dbReference type="Gene3D" id="3.90.550.10">
    <property type="entry name" value="Spore Coat Polysaccharide Biosynthesis Protein SpsA, Chain A"/>
    <property type="match status" value="1"/>
</dbReference>
<dbReference type="PANTHER" id="PTHR43685">
    <property type="entry name" value="GLYCOSYLTRANSFERASE"/>
    <property type="match status" value="1"/>
</dbReference>
<dbReference type="Proteomes" id="UP000823632">
    <property type="component" value="Unassembled WGS sequence"/>
</dbReference>
<reference evidence="3" key="1">
    <citation type="submission" date="2020-10" db="EMBL/GenBank/DDBJ databases">
        <authorList>
            <person name="Gilroy R."/>
        </authorList>
    </citation>
    <scope>NUCLEOTIDE SEQUENCE</scope>
    <source>
        <strain evidence="3">10192</strain>
    </source>
</reference>
<evidence type="ECO:0000313" key="3">
    <source>
        <dbReference type="EMBL" id="MBO8430629.1"/>
    </source>
</evidence>
<dbReference type="Pfam" id="PF00535">
    <property type="entry name" value="Glycos_transf_2"/>
    <property type="match status" value="1"/>
</dbReference>
<keyword evidence="1" id="KW-0472">Membrane</keyword>
<dbReference type="SUPFAM" id="SSF53448">
    <property type="entry name" value="Nucleotide-diphospho-sugar transferases"/>
    <property type="match status" value="1"/>
</dbReference>
<organism evidence="3 4">
    <name type="scientific">Candidatus Scatousia excrementipullorum</name>
    <dbReference type="NCBI Taxonomy" id="2840936"/>
    <lineage>
        <taxon>Bacteria</taxon>
        <taxon>Candidatus Scatousia</taxon>
    </lineage>
</organism>
<dbReference type="EMBL" id="JADIND010000095">
    <property type="protein sequence ID" value="MBO8430629.1"/>
    <property type="molecule type" value="Genomic_DNA"/>
</dbReference>
<dbReference type="InterPro" id="IPR050834">
    <property type="entry name" value="Glycosyltransf_2"/>
</dbReference>